<evidence type="ECO:0000256" key="4">
    <source>
        <dbReference type="ARBA" id="ARBA00022597"/>
    </source>
</evidence>
<keyword evidence="3" id="KW-1003">Cell membrane</keyword>
<keyword evidence="4" id="KW-0762">Sugar transport</keyword>
<keyword evidence="8" id="KW-1278">Translocase</keyword>
<dbReference type="InterPro" id="IPR027417">
    <property type="entry name" value="P-loop_NTPase"/>
</dbReference>
<dbReference type="GO" id="GO:0016887">
    <property type="term" value="F:ATP hydrolysis activity"/>
    <property type="evidence" value="ECO:0007669"/>
    <property type="project" value="InterPro"/>
</dbReference>
<keyword evidence="7 12" id="KW-0067">ATP-binding</keyword>
<evidence type="ECO:0000259" key="10">
    <source>
        <dbReference type="PROSITE" id="PS50893"/>
    </source>
</evidence>
<evidence type="ECO:0000256" key="6">
    <source>
        <dbReference type="ARBA" id="ARBA00022741"/>
    </source>
</evidence>
<evidence type="ECO:0000256" key="5">
    <source>
        <dbReference type="ARBA" id="ARBA00022737"/>
    </source>
</evidence>
<keyword evidence="5" id="KW-0677">Repeat</keyword>
<sequence>MVSAVLEMKHIAKSFSGNKVLLDVDLTVEEGEVHALLGENGAGKSTLMKILGGIYTKDAGSILINGREVQIHNVADARDNGISIIHQELMLARHMTIAENVFMGREQKKAGGFVDLARQEAETQRFLDHYGIKLKADTRLDRLTIAQQQMVEIIRAVSFGSRIIVMDEPTSSLSDAEVDILYEMIRILKEQKVSIIYISHRLNELYDIADRTTVLRDGEHVGTVRMKETERAELIAMMVGRDLASYYTKNDNAKDEVVLEVKELSDGKMVKKVSFDLRKGEILGVSGLVGAGRSETVECLFGIRRKVRGTVRFKGREVDFRNPREAMANGFGMVPESRKEQGLFLQSGVRFNTTINVVPRFLKHFIWNRQAEDGIVEGKINDMHIRVTGPEQVVGKLSGGNQQKVLIGRWLCSTQSVLILDEPTRGVDVKTKSEIYALIDQLAASGMSIIMVSSELPEIINMSDRVLVMCNGYSTGILNRDELTQERIMTLATTEIGA</sequence>
<evidence type="ECO:0000256" key="1">
    <source>
        <dbReference type="ARBA" id="ARBA00004202"/>
    </source>
</evidence>
<dbReference type="CDD" id="cd03216">
    <property type="entry name" value="ABC_Carb_Monos_I"/>
    <property type="match status" value="1"/>
</dbReference>
<accession>A0A414AYR7</accession>
<gene>
    <name evidence="12" type="ORF">DW839_06750</name>
    <name evidence="11" type="ORF">DWW02_21235</name>
</gene>
<evidence type="ECO:0000313" key="11">
    <source>
        <dbReference type="EMBL" id="RGV73371.1"/>
    </source>
</evidence>
<protein>
    <submittedName>
        <fullName evidence="12">Sugar ABC transporter ATP-binding protein</fullName>
    </submittedName>
</protein>
<dbReference type="EMBL" id="QSHZ01000005">
    <property type="protein sequence ID" value="RHC57384.1"/>
    <property type="molecule type" value="Genomic_DNA"/>
</dbReference>
<keyword evidence="6" id="KW-0547">Nucleotide-binding</keyword>
<keyword evidence="2" id="KW-0813">Transport</keyword>
<feature type="domain" description="ABC transporter" evidence="10">
    <location>
        <begin position="253"/>
        <end position="496"/>
    </location>
</feature>
<dbReference type="EMBL" id="QRZM01000010">
    <property type="protein sequence ID" value="RGV73371.1"/>
    <property type="molecule type" value="Genomic_DNA"/>
</dbReference>
<dbReference type="InterPro" id="IPR003593">
    <property type="entry name" value="AAA+_ATPase"/>
</dbReference>
<reference evidence="13 14" key="1">
    <citation type="submission" date="2018-08" db="EMBL/GenBank/DDBJ databases">
        <title>A genome reference for cultivated species of the human gut microbiota.</title>
        <authorList>
            <person name="Zou Y."/>
            <person name="Xue W."/>
            <person name="Luo G."/>
        </authorList>
    </citation>
    <scope>NUCLEOTIDE SEQUENCE [LARGE SCALE GENOMIC DNA]</scope>
    <source>
        <strain evidence="11 14">AF14-18</strain>
        <strain evidence="12 13">AM35-14</strain>
    </source>
</reference>
<evidence type="ECO:0000256" key="8">
    <source>
        <dbReference type="ARBA" id="ARBA00022967"/>
    </source>
</evidence>
<evidence type="ECO:0000256" key="9">
    <source>
        <dbReference type="ARBA" id="ARBA00023136"/>
    </source>
</evidence>
<proteinExistence type="predicted"/>
<dbReference type="Gene3D" id="3.40.50.300">
    <property type="entry name" value="P-loop containing nucleotide triphosphate hydrolases"/>
    <property type="match status" value="2"/>
</dbReference>
<feature type="domain" description="ABC transporter" evidence="10">
    <location>
        <begin position="6"/>
        <end position="242"/>
    </location>
</feature>
<evidence type="ECO:0000313" key="12">
    <source>
        <dbReference type="EMBL" id="RHC57384.1"/>
    </source>
</evidence>
<name>A0A414AYR7_9FIRM</name>
<dbReference type="GO" id="GO:0005524">
    <property type="term" value="F:ATP binding"/>
    <property type="evidence" value="ECO:0007669"/>
    <property type="project" value="UniProtKB-KW"/>
</dbReference>
<evidence type="ECO:0000256" key="7">
    <source>
        <dbReference type="ARBA" id="ARBA00022840"/>
    </source>
</evidence>
<evidence type="ECO:0000313" key="13">
    <source>
        <dbReference type="Proteomes" id="UP000283975"/>
    </source>
</evidence>
<dbReference type="Proteomes" id="UP000283975">
    <property type="component" value="Unassembled WGS sequence"/>
</dbReference>
<dbReference type="GO" id="GO:0005886">
    <property type="term" value="C:plasma membrane"/>
    <property type="evidence" value="ECO:0007669"/>
    <property type="project" value="UniProtKB-SubCell"/>
</dbReference>
<dbReference type="InterPro" id="IPR003439">
    <property type="entry name" value="ABC_transporter-like_ATP-bd"/>
</dbReference>
<organism evidence="12 13">
    <name type="scientific">Enterocloster bolteae</name>
    <dbReference type="NCBI Taxonomy" id="208479"/>
    <lineage>
        <taxon>Bacteria</taxon>
        <taxon>Bacillati</taxon>
        <taxon>Bacillota</taxon>
        <taxon>Clostridia</taxon>
        <taxon>Lachnospirales</taxon>
        <taxon>Lachnospiraceae</taxon>
        <taxon>Enterocloster</taxon>
    </lineage>
</organism>
<dbReference type="InterPro" id="IPR017871">
    <property type="entry name" value="ABC_transporter-like_CS"/>
</dbReference>
<dbReference type="SMART" id="SM00382">
    <property type="entry name" value="AAA"/>
    <property type="match status" value="2"/>
</dbReference>
<dbReference type="PANTHER" id="PTHR43790">
    <property type="entry name" value="CARBOHYDRATE TRANSPORT ATP-BINDING PROTEIN MG119-RELATED"/>
    <property type="match status" value="1"/>
</dbReference>
<dbReference type="PROSITE" id="PS00211">
    <property type="entry name" value="ABC_TRANSPORTER_1"/>
    <property type="match status" value="1"/>
</dbReference>
<keyword evidence="9" id="KW-0472">Membrane</keyword>
<evidence type="ECO:0000313" key="14">
    <source>
        <dbReference type="Proteomes" id="UP000284543"/>
    </source>
</evidence>
<dbReference type="Proteomes" id="UP000284543">
    <property type="component" value="Unassembled WGS sequence"/>
</dbReference>
<dbReference type="PROSITE" id="PS50893">
    <property type="entry name" value="ABC_TRANSPORTER_2"/>
    <property type="match status" value="2"/>
</dbReference>
<evidence type="ECO:0000256" key="3">
    <source>
        <dbReference type="ARBA" id="ARBA00022475"/>
    </source>
</evidence>
<comment type="caution">
    <text evidence="12">The sequence shown here is derived from an EMBL/GenBank/DDBJ whole genome shotgun (WGS) entry which is preliminary data.</text>
</comment>
<dbReference type="RefSeq" id="WP_117626766.1">
    <property type="nucleotide sequence ID" value="NZ_CATYQV010000009.1"/>
</dbReference>
<dbReference type="SUPFAM" id="SSF52540">
    <property type="entry name" value="P-loop containing nucleoside triphosphate hydrolases"/>
    <property type="match status" value="2"/>
</dbReference>
<dbReference type="CDD" id="cd03215">
    <property type="entry name" value="ABC_Carb_Monos_II"/>
    <property type="match status" value="1"/>
</dbReference>
<comment type="subcellular location">
    <subcellularLocation>
        <location evidence="1">Cell membrane</location>
        <topology evidence="1">Peripheral membrane protein</topology>
    </subcellularLocation>
</comment>
<evidence type="ECO:0000256" key="2">
    <source>
        <dbReference type="ARBA" id="ARBA00022448"/>
    </source>
</evidence>
<dbReference type="PANTHER" id="PTHR43790:SF3">
    <property type="entry name" value="D-ALLOSE IMPORT ATP-BINDING PROTEIN ALSA-RELATED"/>
    <property type="match status" value="1"/>
</dbReference>
<dbReference type="Pfam" id="PF00005">
    <property type="entry name" value="ABC_tran"/>
    <property type="match status" value="2"/>
</dbReference>
<dbReference type="FunFam" id="3.40.50.300:FF:000127">
    <property type="entry name" value="Ribose import ATP-binding protein RbsA"/>
    <property type="match status" value="1"/>
</dbReference>
<dbReference type="AlphaFoldDB" id="A0A414AYR7"/>
<dbReference type="InterPro" id="IPR050107">
    <property type="entry name" value="ABC_carbohydrate_import_ATPase"/>
</dbReference>